<comment type="caution">
    <text evidence="1">The sequence shown here is derived from an EMBL/GenBank/DDBJ whole genome shotgun (WGS) entry which is preliminary data.</text>
</comment>
<gene>
    <name evidence="1" type="ORF">ACFOPQ_03750</name>
</gene>
<accession>A0ABV8A2F7</accession>
<dbReference type="InterPro" id="IPR011009">
    <property type="entry name" value="Kinase-like_dom_sf"/>
</dbReference>
<organism evidence="1 2">
    <name type="scientific">Deinococcus antarcticus</name>
    <dbReference type="NCBI Taxonomy" id="1298767"/>
    <lineage>
        <taxon>Bacteria</taxon>
        <taxon>Thermotogati</taxon>
        <taxon>Deinococcota</taxon>
        <taxon>Deinococci</taxon>
        <taxon>Deinococcales</taxon>
        <taxon>Deinococcaceae</taxon>
        <taxon>Deinococcus</taxon>
    </lineage>
</organism>
<reference evidence="2" key="1">
    <citation type="journal article" date="2019" name="Int. J. Syst. Evol. Microbiol.">
        <title>The Global Catalogue of Microorganisms (GCM) 10K type strain sequencing project: providing services to taxonomists for standard genome sequencing and annotation.</title>
        <authorList>
            <consortium name="The Broad Institute Genomics Platform"/>
            <consortium name="The Broad Institute Genome Sequencing Center for Infectious Disease"/>
            <person name="Wu L."/>
            <person name="Ma J."/>
        </authorList>
    </citation>
    <scope>NUCLEOTIDE SEQUENCE [LARGE SCALE GENOMIC DNA]</scope>
    <source>
        <strain evidence="2">CCTCC AB 2013263</strain>
    </source>
</reference>
<protein>
    <submittedName>
        <fullName evidence="1">Uncharacterized protein</fullName>
    </submittedName>
</protein>
<dbReference type="RefSeq" id="WP_380076040.1">
    <property type="nucleotide sequence ID" value="NZ_JBHRZF010000032.1"/>
</dbReference>
<evidence type="ECO:0000313" key="1">
    <source>
        <dbReference type="EMBL" id="MFC3859878.1"/>
    </source>
</evidence>
<name>A0ABV8A2F7_9DEIO</name>
<dbReference type="Proteomes" id="UP001595748">
    <property type="component" value="Unassembled WGS sequence"/>
</dbReference>
<keyword evidence="2" id="KW-1185">Reference proteome</keyword>
<evidence type="ECO:0000313" key="2">
    <source>
        <dbReference type="Proteomes" id="UP001595748"/>
    </source>
</evidence>
<sequence length="115" mass="12827">MPFVQSSEFAAAFRAFGLTPAGTSIYAFNPVFRVCFQGQEAVLKRTQALANAPRLGHWTRALQGAGVQVVTPLAGARETDGRTWVIYPFIAGREYDQEFPRMRGRSCQAAWRRSE</sequence>
<dbReference type="SUPFAM" id="SSF56112">
    <property type="entry name" value="Protein kinase-like (PK-like)"/>
    <property type="match status" value="1"/>
</dbReference>
<dbReference type="EMBL" id="JBHRZF010000032">
    <property type="protein sequence ID" value="MFC3859878.1"/>
    <property type="molecule type" value="Genomic_DNA"/>
</dbReference>
<proteinExistence type="predicted"/>